<feature type="transmembrane region" description="Helical" evidence="10">
    <location>
        <begin position="300"/>
        <end position="325"/>
    </location>
</feature>
<keyword evidence="3" id="KW-1003">Cell membrane</keyword>
<dbReference type="Gene3D" id="1.20.1560.10">
    <property type="entry name" value="ABC transporter type 1, transmembrane domain"/>
    <property type="match status" value="1"/>
</dbReference>
<dbReference type="CDD" id="cd03254">
    <property type="entry name" value="ABCC_Glucan_exporter_like"/>
    <property type="match status" value="1"/>
</dbReference>
<evidence type="ECO:0000259" key="11">
    <source>
        <dbReference type="PROSITE" id="PS50893"/>
    </source>
</evidence>
<evidence type="ECO:0000256" key="5">
    <source>
        <dbReference type="ARBA" id="ARBA00022741"/>
    </source>
</evidence>
<dbReference type="GO" id="GO:0016887">
    <property type="term" value="F:ATP hydrolysis activity"/>
    <property type="evidence" value="ECO:0007669"/>
    <property type="project" value="InterPro"/>
</dbReference>
<feature type="transmembrane region" description="Helical" evidence="10">
    <location>
        <begin position="62"/>
        <end position="85"/>
    </location>
</feature>
<evidence type="ECO:0000256" key="1">
    <source>
        <dbReference type="ARBA" id="ARBA00004651"/>
    </source>
</evidence>
<sequence length="625" mass="68292">MANGKSAAGSAAHERQAAAPPIMMGPGGGMGPGRGMMGKVSKAKNTKATLYRLWQYLRRQRASLITVVLLTALSTLSTLLGPYLIGVSIDRYIIPGDYSGLLWLCIALLAVYVIGAAMSWIQAYVITGLTQRTVFDLRHDLFEHLQKLPLPYFDSKTHGELMSRTTNDIENVTNTLNQSVTQLLTSVLTVVGAIVMMLSLNLWLTLLSLLIIPAAMGVTGQIAKRTRKFFSAQQQSLGELNGFIEETIAGQKVVKSFHREDKAIEEFHTINRKLRDVGNKAQIFSGMIGPAMNVINHTSYALIAAAGGWMALQGLTTVGVIVAFLNYSKQFGRPINELANQFNMIQSAIAGAERVFEVMDVKPEYTSGASEDGERELRQMRGEVVFDSVSFSYNKSTPTLKNVSLAAKPGETIALVGPTGAGKTTIVNLLTRFYDIDSGVIAIDGADIRTLEKTSLRRQLGIVLQDAYLFSDTIRENIRYGRLDATDEEVEAAAKLANADGFIRKLPQGYDAQLTAEGGNLSQGQRQLLTIARAILADPAILILDEATSSVDTRTEMHIQEAMTKLMQGRTSFVIAHRLSTIREADQILVLNGGEIIERGSHQELLAARGFYHNLYTSQFNRAAV</sequence>
<evidence type="ECO:0000256" key="8">
    <source>
        <dbReference type="ARBA" id="ARBA00023136"/>
    </source>
</evidence>
<dbReference type="InterPro" id="IPR039421">
    <property type="entry name" value="Type_1_exporter"/>
</dbReference>
<dbReference type="Pfam" id="PF00664">
    <property type="entry name" value="ABC_membrane"/>
    <property type="match status" value="1"/>
</dbReference>
<dbReference type="FunFam" id="3.40.50.300:FF:000287">
    <property type="entry name" value="Multidrug ABC transporter ATP-binding protein"/>
    <property type="match status" value="1"/>
</dbReference>
<dbReference type="EMBL" id="SMRT01000013">
    <property type="protein sequence ID" value="TDF94495.1"/>
    <property type="molecule type" value="Genomic_DNA"/>
</dbReference>
<dbReference type="PANTHER" id="PTHR43394">
    <property type="entry name" value="ATP-DEPENDENT PERMEASE MDL1, MITOCHONDRIAL"/>
    <property type="match status" value="1"/>
</dbReference>
<feature type="transmembrane region" description="Helical" evidence="10">
    <location>
        <begin position="183"/>
        <end position="200"/>
    </location>
</feature>
<dbReference type="InterPro" id="IPR011527">
    <property type="entry name" value="ABC1_TM_dom"/>
</dbReference>
<feature type="domain" description="ABC transmembrane type-1" evidence="12">
    <location>
        <begin position="65"/>
        <end position="347"/>
    </location>
</feature>
<keyword evidence="2" id="KW-0813">Transport</keyword>
<keyword evidence="6 13" id="KW-0067">ATP-binding</keyword>
<keyword evidence="7 10" id="KW-1133">Transmembrane helix</keyword>
<evidence type="ECO:0000256" key="7">
    <source>
        <dbReference type="ARBA" id="ARBA00022989"/>
    </source>
</evidence>
<dbReference type="GO" id="GO:0005886">
    <property type="term" value="C:plasma membrane"/>
    <property type="evidence" value="ECO:0007669"/>
    <property type="project" value="UniProtKB-SubCell"/>
</dbReference>
<dbReference type="FunFam" id="1.20.1560.10:FF:000011">
    <property type="entry name" value="Multidrug ABC transporter ATP-binding protein"/>
    <property type="match status" value="1"/>
</dbReference>
<dbReference type="GO" id="GO:0015421">
    <property type="term" value="F:ABC-type oligopeptide transporter activity"/>
    <property type="evidence" value="ECO:0007669"/>
    <property type="project" value="TreeGrafter"/>
</dbReference>
<dbReference type="InterPro" id="IPR036640">
    <property type="entry name" value="ABC1_TM_sf"/>
</dbReference>
<dbReference type="InterPro" id="IPR027417">
    <property type="entry name" value="P-loop_NTPase"/>
</dbReference>
<dbReference type="InterPro" id="IPR017871">
    <property type="entry name" value="ABC_transporter-like_CS"/>
</dbReference>
<name>A0A4R5KIB0_9BACL</name>
<keyword evidence="5" id="KW-0547">Nucleotide-binding</keyword>
<dbReference type="InterPro" id="IPR003439">
    <property type="entry name" value="ABC_transporter-like_ATP-bd"/>
</dbReference>
<evidence type="ECO:0000313" key="14">
    <source>
        <dbReference type="Proteomes" id="UP000295636"/>
    </source>
</evidence>
<dbReference type="InterPro" id="IPR003593">
    <property type="entry name" value="AAA+_ATPase"/>
</dbReference>
<dbReference type="PANTHER" id="PTHR43394:SF1">
    <property type="entry name" value="ATP-BINDING CASSETTE SUB-FAMILY B MEMBER 10, MITOCHONDRIAL"/>
    <property type="match status" value="1"/>
</dbReference>
<evidence type="ECO:0000256" key="9">
    <source>
        <dbReference type="SAM" id="MobiDB-lite"/>
    </source>
</evidence>
<dbReference type="Gene3D" id="3.40.50.300">
    <property type="entry name" value="P-loop containing nucleotide triphosphate hydrolases"/>
    <property type="match status" value="1"/>
</dbReference>
<keyword evidence="8 10" id="KW-0472">Membrane</keyword>
<reference evidence="13 14" key="1">
    <citation type="submission" date="2019-03" db="EMBL/GenBank/DDBJ databases">
        <title>This is whole genome sequence of Paenibacillus sp MS74 strain.</title>
        <authorList>
            <person name="Trinh H.N."/>
        </authorList>
    </citation>
    <scope>NUCLEOTIDE SEQUENCE [LARGE SCALE GENOMIC DNA]</scope>
    <source>
        <strain evidence="13 14">MS74</strain>
    </source>
</reference>
<protein>
    <submittedName>
        <fullName evidence="13">ABC transporter ATP-binding protein</fullName>
    </submittedName>
</protein>
<evidence type="ECO:0000256" key="2">
    <source>
        <dbReference type="ARBA" id="ARBA00022448"/>
    </source>
</evidence>
<feature type="region of interest" description="Disordered" evidence="9">
    <location>
        <begin position="1"/>
        <end position="22"/>
    </location>
</feature>
<evidence type="ECO:0000256" key="10">
    <source>
        <dbReference type="SAM" id="Phobius"/>
    </source>
</evidence>
<comment type="caution">
    <text evidence="13">The sequence shown here is derived from an EMBL/GenBank/DDBJ whole genome shotgun (WGS) entry which is preliminary data.</text>
</comment>
<dbReference type="SMART" id="SM00382">
    <property type="entry name" value="AAA"/>
    <property type="match status" value="1"/>
</dbReference>
<organism evidence="13 14">
    <name type="scientific">Paenibacillus piri</name>
    <dbReference type="NCBI Taxonomy" id="2547395"/>
    <lineage>
        <taxon>Bacteria</taxon>
        <taxon>Bacillati</taxon>
        <taxon>Bacillota</taxon>
        <taxon>Bacilli</taxon>
        <taxon>Bacillales</taxon>
        <taxon>Paenibacillaceae</taxon>
        <taxon>Paenibacillus</taxon>
    </lineage>
</organism>
<feature type="transmembrane region" description="Helical" evidence="10">
    <location>
        <begin position="100"/>
        <end position="121"/>
    </location>
</feature>
<gene>
    <name evidence="13" type="ORF">E1757_24130</name>
</gene>
<keyword evidence="14" id="KW-1185">Reference proteome</keyword>
<evidence type="ECO:0000256" key="6">
    <source>
        <dbReference type="ARBA" id="ARBA00022840"/>
    </source>
</evidence>
<keyword evidence="4 10" id="KW-0812">Transmembrane</keyword>
<dbReference type="AlphaFoldDB" id="A0A4R5KIB0"/>
<dbReference type="SUPFAM" id="SSF90123">
    <property type="entry name" value="ABC transporter transmembrane region"/>
    <property type="match status" value="1"/>
</dbReference>
<feature type="transmembrane region" description="Helical" evidence="10">
    <location>
        <begin position="206"/>
        <end position="223"/>
    </location>
</feature>
<dbReference type="PROSITE" id="PS50929">
    <property type="entry name" value="ABC_TM1F"/>
    <property type="match status" value="1"/>
</dbReference>
<proteinExistence type="predicted"/>
<dbReference type="PROSITE" id="PS50893">
    <property type="entry name" value="ABC_TRANSPORTER_2"/>
    <property type="match status" value="1"/>
</dbReference>
<dbReference type="RefSeq" id="WP_133232931.1">
    <property type="nucleotide sequence ID" value="NZ_SMRT01000013.1"/>
</dbReference>
<accession>A0A4R5KIB0</accession>
<evidence type="ECO:0000313" key="13">
    <source>
        <dbReference type="EMBL" id="TDF94495.1"/>
    </source>
</evidence>
<dbReference type="Pfam" id="PF00005">
    <property type="entry name" value="ABC_tran"/>
    <property type="match status" value="1"/>
</dbReference>
<evidence type="ECO:0000259" key="12">
    <source>
        <dbReference type="PROSITE" id="PS50929"/>
    </source>
</evidence>
<feature type="domain" description="ABC transporter" evidence="11">
    <location>
        <begin position="384"/>
        <end position="618"/>
    </location>
</feature>
<dbReference type="CDD" id="cd18547">
    <property type="entry name" value="ABC_6TM_Tm288_like"/>
    <property type="match status" value="1"/>
</dbReference>
<evidence type="ECO:0000256" key="4">
    <source>
        <dbReference type="ARBA" id="ARBA00022692"/>
    </source>
</evidence>
<dbReference type="PROSITE" id="PS00211">
    <property type="entry name" value="ABC_TRANSPORTER_1"/>
    <property type="match status" value="1"/>
</dbReference>
<dbReference type="SUPFAM" id="SSF52540">
    <property type="entry name" value="P-loop containing nucleoside triphosphate hydrolases"/>
    <property type="match status" value="1"/>
</dbReference>
<dbReference type="GO" id="GO:0005524">
    <property type="term" value="F:ATP binding"/>
    <property type="evidence" value="ECO:0007669"/>
    <property type="project" value="UniProtKB-KW"/>
</dbReference>
<evidence type="ECO:0000256" key="3">
    <source>
        <dbReference type="ARBA" id="ARBA00022475"/>
    </source>
</evidence>
<dbReference type="OrthoDB" id="9770415at2"/>
<comment type="subcellular location">
    <subcellularLocation>
        <location evidence="1">Cell membrane</location>
        <topology evidence="1">Multi-pass membrane protein</topology>
    </subcellularLocation>
</comment>
<dbReference type="Proteomes" id="UP000295636">
    <property type="component" value="Unassembled WGS sequence"/>
</dbReference>